<dbReference type="PANTHER" id="PTHR23344:SF13">
    <property type="entry name" value="GLYCEROPHOSPHODIESTER PHOSPHODIESTERASE DOMAIN-CONTAINING PROTEIN 4"/>
    <property type="match status" value="1"/>
</dbReference>
<dbReference type="Proteomes" id="UP000700334">
    <property type="component" value="Unassembled WGS sequence"/>
</dbReference>
<accession>A0A8J5ZU77</accession>
<sequence>AQPPMATPLATLTSPHRCCLHQPRCHLERRWSLKQEILIWVRRTERRSKRSRRKKKHNSWIVHIFNYQCYLTFITGCYTCQWKVQKEKRLIYEYCCCSRREQIFCLFLIFSAGLSVLLLFLWLESSNEFVGFDWYRILVLLVYRSPEYLWDPDCLFFVTVGADFANNSGRVAFIVAFIHFLEREVADSWAITAGLCSLLTLEQHMCDDCSFLAYVQSRRYQMIHYERKRKTRKRYNVFIKLRAMQVALGLPFFLLILSFYAIPFGKYSPCIQEKDKLGPKPDLFGHRGAPMLGPENTMMSFEKAVEQGAFGLETDVYLSYDGVPFLMHDYDLRRTTNIKDVLPSAAFLSGTNFTWNFLSTLNAGKWFLQSPPFYNMKPLPEADSEKAGSQMIPKLSEFLELARKEKKFVIFDLNAPPAKHPFRGMFVRETVQVILDSKIEQHLIFWLPGFDRAYVRNKAPGFQHVGRLIPVETLTKEKIRIINVDYKKMFYNGLRDYKAANITINLYIVNEPWLYSLAWCSSIHSVTTDNIQNLRHINHPYFFMTPGDYRFWWLLLDSISVISVITIFYYHW</sequence>
<evidence type="ECO:0000259" key="9">
    <source>
        <dbReference type="PROSITE" id="PS51704"/>
    </source>
</evidence>
<feature type="transmembrane region" description="Helical" evidence="8">
    <location>
        <begin position="551"/>
        <end position="570"/>
    </location>
</feature>
<keyword evidence="5 8" id="KW-1133">Transmembrane helix</keyword>
<proteinExistence type="inferred from homology"/>
<keyword evidence="6 8" id="KW-0472">Membrane</keyword>
<evidence type="ECO:0000313" key="10">
    <source>
        <dbReference type="EMBL" id="KAG8506925.1"/>
    </source>
</evidence>
<feature type="domain" description="GP-PDE" evidence="9">
    <location>
        <begin position="281"/>
        <end position="538"/>
    </location>
</feature>
<keyword evidence="7" id="KW-0325">Glycoprotein</keyword>
<dbReference type="InterPro" id="IPR017946">
    <property type="entry name" value="PLC-like_Pdiesterase_TIM-brl"/>
</dbReference>
<dbReference type="EMBL" id="JAGFMF010012144">
    <property type="protein sequence ID" value="KAG8506925.1"/>
    <property type="molecule type" value="Genomic_DNA"/>
</dbReference>
<keyword evidence="4" id="KW-0378">Hydrolase</keyword>
<feature type="transmembrane region" description="Helical" evidence="8">
    <location>
        <begin position="237"/>
        <end position="262"/>
    </location>
</feature>
<dbReference type="PROSITE" id="PS51704">
    <property type="entry name" value="GP_PDE"/>
    <property type="match status" value="1"/>
</dbReference>
<evidence type="ECO:0000256" key="7">
    <source>
        <dbReference type="ARBA" id="ARBA00023180"/>
    </source>
</evidence>
<comment type="caution">
    <text evidence="10">The sequence shown here is derived from an EMBL/GenBank/DDBJ whole genome shotgun (WGS) entry which is preliminary data.</text>
</comment>
<dbReference type="Pfam" id="PF03009">
    <property type="entry name" value="GDPD"/>
    <property type="match status" value="1"/>
</dbReference>
<keyword evidence="11" id="KW-1185">Reference proteome</keyword>
<dbReference type="GO" id="GO:0016020">
    <property type="term" value="C:membrane"/>
    <property type="evidence" value="ECO:0007669"/>
    <property type="project" value="UniProtKB-SubCell"/>
</dbReference>
<dbReference type="OrthoDB" id="1058301at2759"/>
<comment type="subcellular location">
    <subcellularLocation>
        <location evidence="1">Membrane</location>
        <topology evidence="1">Multi-pass membrane protein</topology>
    </subcellularLocation>
</comment>
<name>A0A8J5ZU77_GALPY</name>
<dbReference type="SUPFAM" id="SSF51695">
    <property type="entry name" value="PLC-like phosphodiesterases"/>
    <property type="match status" value="1"/>
</dbReference>
<gene>
    <name evidence="10" type="ORF">J0S82_001204</name>
</gene>
<dbReference type="InterPro" id="IPR030395">
    <property type="entry name" value="GP_PDE_dom"/>
</dbReference>
<keyword evidence="3 8" id="KW-0812">Transmembrane</keyword>
<evidence type="ECO:0000256" key="6">
    <source>
        <dbReference type="ARBA" id="ARBA00023136"/>
    </source>
</evidence>
<dbReference type="AlphaFoldDB" id="A0A8J5ZU77"/>
<comment type="similarity">
    <text evidence="2">Belongs to the glycerophosphoryl diester phosphodiesterase family.</text>
</comment>
<feature type="transmembrane region" description="Helical" evidence="8">
    <location>
        <begin position="60"/>
        <end position="82"/>
    </location>
</feature>
<evidence type="ECO:0000313" key="11">
    <source>
        <dbReference type="Proteomes" id="UP000700334"/>
    </source>
</evidence>
<evidence type="ECO:0000256" key="3">
    <source>
        <dbReference type="ARBA" id="ARBA00022692"/>
    </source>
</evidence>
<feature type="transmembrane region" description="Helical" evidence="8">
    <location>
        <begin position="103"/>
        <end position="123"/>
    </location>
</feature>
<dbReference type="GO" id="GO:0008889">
    <property type="term" value="F:glycerophosphodiester phosphodiesterase activity"/>
    <property type="evidence" value="ECO:0007669"/>
    <property type="project" value="TreeGrafter"/>
</dbReference>
<protein>
    <submittedName>
        <fullName evidence="10">Glycerophosphodiester phosphodiesterase domain-containing protein 4</fullName>
    </submittedName>
</protein>
<reference evidence="10" key="1">
    <citation type="journal article" date="2021" name="Evol. Appl.">
        <title>The genome of the Pyrenean desman and the effects of bottlenecks and inbreeding on the genomic landscape of an endangered species.</title>
        <authorList>
            <person name="Escoda L."/>
            <person name="Castresana J."/>
        </authorList>
    </citation>
    <scope>NUCLEOTIDE SEQUENCE</scope>
    <source>
        <strain evidence="10">IBE-C5619</strain>
    </source>
</reference>
<dbReference type="Gene3D" id="3.20.20.190">
    <property type="entry name" value="Phosphatidylinositol (PI) phosphodiesterase"/>
    <property type="match status" value="1"/>
</dbReference>
<dbReference type="GO" id="GO:0006629">
    <property type="term" value="P:lipid metabolic process"/>
    <property type="evidence" value="ECO:0007669"/>
    <property type="project" value="InterPro"/>
</dbReference>
<evidence type="ECO:0000256" key="1">
    <source>
        <dbReference type="ARBA" id="ARBA00004141"/>
    </source>
</evidence>
<dbReference type="PANTHER" id="PTHR23344">
    <property type="entry name" value="GLYCEROPHOSPHORYL DIESTER PHOSPHODIESTERASE"/>
    <property type="match status" value="1"/>
</dbReference>
<evidence type="ECO:0000256" key="5">
    <source>
        <dbReference type="ARBA" id="ARBA00022989"/>
    </source>
</evidence>
<evidence type="ECO:0000256" key="8">
    <source>
        <dbReference type="SAM" id="Phobius"/>
    </source>
</evidence>
<organism evidence="10 11">
    <name type="scientific">Galemys pyrenaicus</name>
    <name type="common">Iberian desman</name>
    <name type="synonym">Pyrenean desman</name>
    <dbReference type="NCBI Taxonomy" id="202257"/>
    <lineage>
        <taxon>Eukaryota</taxon>
        <taxon>Metazoa</taxon>
        <taxon>Chordata</taxon>
        <taxon>Craniata</taxon>
        <taxon>Vertebrata</taxon>
        <taxon>Euteleostomi</taxon>
        <taxon>Mammalia</taxon>
        <taxon>Eutheria</taxon>
        <taxon>Laurasiatheria</taxon>
        <taxon>Eulipotyphla</taxon>
        <taxon>Talpidae</taxon>
        <taxon>Galemys</taxon>
    </lineage>
</organism>
<evidence type="ECO:0000256" key="2">
    <source>
        <dbReference type="ARBA" id="ARBA00007277"/>
    </source>
</evidence>
<evidence type="ECO:0000256" key="4">
    <source>
        <dbReference type="ARBA" id="ARBA00022801"/>
    </source>
</evidence>
<feature type="non-terminal residue" evidence="10">
    <location>
        <position position="1"/>
    </location>
</feature>